<protein>
    <submittedName>
        <fullName evidence="1">Uncharacterized protein</fullName>
    </submittedName>
</protein>
<reference evidence="1" key="1">
    <citation type="submission" date="2020-05" db="EMBL/GenBank/DDBJ databases">
        <authorList>
            <person name="Chiriac C."/>
            <person name="Salcher M."/>
            <person name="Ghai R."/>
            <person name="Kavagutti S V."/>
        </authorList>
    </citation>
    <scope>NUCLEOTIDE SEQUENCE</scope>
</reference>
<dbReference type="EMBL" id="LR797285">
    <property type="protein sequence ID" value="CAB4199513.1"/>
    <property type="molecule type" value="Genomic_DNA"/>
</dbReference>
<organism evidence="1">
    <name type="scientific">uncultured Caudovirales phage</name>
    <dbReference type="NCBI Taxonomy" id="2100421"/>
    <lineage>
        <taxon>Viruses</taxon>
        <taxon>Duplodnaviria</taxon>
        <taxon>Heunggongvirae</taxon>
        <taxon>Uroviricota</taxon>
        <taxon>Caudoviricetes</taxon>
        <taxon>Peduoviridae</taxon>
        <taxon>Maltschvirus</taxon>
        <taxon>Maltschvirus maltsch</taxon>
    </lineage>
</organism>
<proteinExistence type="predicted"/>
<accession>A0A6J5RQJ5</accession>
<gene>
    <name evidence="1" type="ORF">UFOVP1336_44</name>
</gene>
<evidence type="ECO:0000313" key="1">
    <source>
        <dbReference type="EMBL" id="CAB4199513.1"/>
    </source>
</evidence>
<name>A0A6J5RQJ5_9CAUD</name>
<sequence length="101" mass="11615">MEEFIATTGSDVSWRYASRTRLIDYALAIESLHKGLTLKLVSPDKVQAWRKRATLLQGFQLRGVKVMSRCKKQDDGSYEILIKERQEDNSSNEVLIVERQA</sequence>